<sequence length="219" mass="23834">MRILGISSATKVISIGLIDENNILVESTVSDIHAERIMFYVKEAGIEPKQIEGVAVAVGPGSYAGLRGGLAVAKSLAQTLNIPLVGISTLEAIAYNLVDIEGTMAVILDAKADEYNFALFGASSGRLKKLTDDLVVKFDTLVDKLSKISGEIHLVGNLKDFKDKLKGQNFHFAEDIHSHPYGINVARLGLQRIKAGETEDPLKLIPKYSHKPNIREFKH</sequence>
<evidence type="ECO:0000259" key="1">
    <source>
        <dbReference type="Pfam" id="PF00814"/>
    </source>
</evidence>
<dbReference type="GO" id="GO:0002949">
    <property type="term" value="P:tRNA threonylcarbamoyladenosine modification"/>
    <property type="evidence" value="ECO:0007669"/>
    <property type="project" value="InterPro"/>
</dbReference>
<feature type="domain" description="Gcp-like" evidence="1">
    <location>
        <begin position="33"/>
        <end position="172"/>
    </location>
</feature>
<dbReference type="InterPro" id="IPR043129">
    <property type="entry name" value="ATPase_NBD"/>
</dbReference>
<dbReference type="Pfam" id="PF00814">
    <property type="entry name" value="TsaD"/>
    <property type="match status" value="1"/>
</dbReference>
<evidence type="ECO:0000313" key="3">
    <source>
        <dbReference type="Proteomes" id="UP000051861"/>
    </source>
</evidence>
<dbReference type="PANTHER" id="PTHR11735">
    <property type="entry name" value="TRNA N6-ADENOSINE THREONYLCARBAMOYLTRANSFERASE"/>
    <property type="match status" value="1"/>
</dbReference>
<accession>A0A0S7XQ24</accession>
<proteinExistence type="predicted"/>
<dbReference type="Gene3D" id="3.30.420.40">
    <property type="match status" value="2"/>
</dbReference>
<dbReference type="PANTHER" id="PTHR11735:SF11">
    <property type="entry name" value="TRNA THREONYLCARBAMOYLADENOSINE BIOSYNTHESIS PROTEIN TSAB"/>
    <property type="match status" value="1"/>
</dbReference>
<dbReference type="InterPro" id="IPR022496">
    <property type="entry name" value="T6A_TsaB"/>
</dbReference>
<dbReference type="Proteomes" id="UP000051861">
    <property type="component" value="Unassembled WGS sequence"/>
</dbReference>
<dbReference type="AlphaFoldDB" id="A0A0S7XQ24"/>
<protein>
    <recommendedName>
        <fullName evidence="1">Gcp-like domain-containing protein</fullName>
    </recommendedName>
</protein>
<dbReference type="InterPro" id="IPR000905">
    <property type="entry name" value="Gcp-like_dom"/>
</dbReference>
<evidence type="ECO:0000313" key="2">
    <source>
        <dbReference type="EMBL" id="KPJ64597.1"/>
    </source>
</evidence>
<organism evidence="2 3">
    <name type="scientific">candidate division WOR-1 bacterium DG_54_3</name>
    <dbReference type="NCBI Taxonomy" id="1703775"/>
    <lineage>
        <taxon>Bacteria</taxon>
        <taxon>Bacillati</taxon>
        <taxon>Saganbacteria</taxon>
    </lineage>
</organism>
<dbReference type="NCBIfam" id="TIGR03725">
    <property type="entry name" value="T6A_YeaZ"/>
    <property type="match status" value="1"/>
</dbReference>
<dbReference type="GO" id="GO:0005829">
    <property type="term" value="C:cytosol"/>
    <property type="evidence" value="ECO:0007669"/>
    <property type="project" value="TreeGrafter"/>
</dbReference>
<gene>
    <name evidence="2" type="ORF">AMJ44_12540</name>
</gene>
<comment type="caution">
    <text evidence="2">The sequence shown here is derived from an EMBL/GenBank/DDBJ whole genome shotgun (WGS) entry which is preliminary data.</text>
</comment>
<dbReference type="EMBL" id="LIZX01000173">
    <property type="protein sequence ID" value="KPJ64597.1"/>
    <property type="molecule type" value="Genomic_DNA"/>
</dbReference>
<name>A0A0S7XQ24_UNCSA</name>
<dbReference type="CDD" id="cd24032">
    <property type="entry name" value="ASKHA_NBD_TsaB"/>
    <property type="match status" value="1"/>
</dbReference>
<dbReference type="SUPFAM" id="SSF53067">
    <property type="entry name" value="Actin-like ATPase domain"/>
    <property type="match status" value="2"/>
</dbReference>
<reference evidence="2 3" key="1">
    <citation type="journal article" date="2015" name="Microbiome">
        <title>Genomic resolution of linkages in carbon, nitrogen, and sulfur cycling among widespread estuary sediment bacteria.</title>
        <authorList>
            <person name="Baker B.J."/>
            <person name="Lazar C.S."/>
            <person name="Teske A.P."/>
            <person name="Dick G.J."/>
        </authorList>
    </citation>
    <scope>NUCLEOTIDE SEQUENCE [LARGE SCALE GENOMIC DNA]</scope>
    <source>
        <strain evidence="2">DG_54_3</strain>
    </source>
</reference>